<comment type="caution">
    <text evidence="1">The sequence shown here is derived from an EMBL/GenBank/DDBJ whole genome shotgun (WGS) entry which is preliminary data.</text>
</comment>
<protein>
    <recommendedName>
        <fullName evidence="2">HprK-related kinase A</fullName>
    </recommendedName>
</protein>
<dbReference type="SUPFAM" id="SSF53795">
    <property type="entry name" value="PEP carboxykinase-like"/>
    <property type="match status" value="1"/>
</dbReference>
<accession>A0A645G3F6</accession>
<evidence type="ECO:0000313" key="1">
    <source>
        <dbReference type="EMBL" id="MPN21427.1"/>
    </source>
</evidence>
<evidence type="ECO:0008006" key="2">
    <source>
        <dbReference type="Google" id="ProtNLM"/>
    </source>
</evidence>
<dbReference type="EMBL" id="VSSQ01069406">
    <property type="protein sequence ID" value="MPN21427.1"/>
    <property type="molecule type" value="Genomic_DNA"/>
</dbReference>
<dbReference type="NCBIfam" id="TIGR04352">
    <property type="entry name" value="HprK_rel_A"/>
    <property type="match status" value="1"/>
</dbReference>
<dbReference type="InterPro" id="IPR027417">
    <property type="entry name" value="P-loop_NTPase"/>
</dbReference>
<dbReference type="Gene3D" id="3.40.50.300">
    <property type="entry name" value="P-loop containing nucleotide triphosphate hydrolases"/>
    <property type="match status" value="1"/>
</dbReference>
<dbReference type="InterPro" id="IPR027600">
    <property type="entry name" value="HprK-rel_A"/>
</dbReference>
<organism evidence="1">
    <name type="scientific">bioreactor metagenome</name>
    <dbReference type="NCBI Taxonomy" id="1076179"/>
    <lineage>
        <taxon>unclassified sequences</taxon>
        <taxon>metagenomes</taxon>
        <taxon>ecological metagenomes</taxon>
    </lineage>
</organism>
<sequence length="227" mass="24853">MPSFSVLPAQQSFPTLEWGLNWCVAAHSHHYLVVHAAVLERNGFALIMPAPPGSGKSTLCAALMMNGWRLMSDELTLYDRNTGHIYGHPRPVSLKNRSIDVISSAFPDSIMTTPVMTESKGMVALLKPPESAVVSATVPAKPRWLVLPKYEQGTEARFERQGSARTFALIAEQSFNYDLLGLDGFNAVGSLVDQCICAKFTYSDLDEAMSLFQNIEAHLHEVASATP</sequence>
<name>A0A645G3F6_9ZZZZ</name>
<dbReference type="AlphaFoldDB" id="A0A645G3F6"/>
<reference evidence="1" key="1">
    <citation type="submission" date="2019-08" db="EMBL/GenBank/DDBJ databases">
        <authorList>
            <person name="Kucharzyk K."/>
            <person name="Murdoch R.W."/>
            <person name="Higgins S."/>
            <person name="Loffler F."/>
        </authorList>
    </citation>
    <scope>NUCLEOTIDE SEQUENCE</scope>
</reference>
<gene>
    <name evidence="1" type="ORF">SDC9_168806</name>
</gene>
<proteinExistence type="predicted"/>